<reference evidence="1 2" key="1">
    <citation type="journal article" date="2019" name="G3 (Bethesda)">
        <title>Sequencing of a Wild Apple (Malus baccata) Genome Unravels the Differences Between Cultivated and Wild Apple Species Regarding Disease Resistance and Cold Tolerance.</title>
        <authorList>
            <person name="Chen X."/>
        </authorList>
    </citation>
    <scope>NUCLEOTIDE SEQUENCE [LARGE SCALE GENOMIC DNA]</scope>
    <source>
        <strain evidence="2">cv. Shandingzi</strain>
        <tissue evidence="1">Leaves</tissue>
    </source>
</reference>
<proteinExistence type="predicted"/>
<protein>
    <submittedName>
        <fullName evidence="1">Uncharacterized protein</fullName>
    </submittedName>
</protein>
<comment type="caution">
    <text evidence="1">The sequence shown here is derived from an EMBL/GenBank/DDBJ whole genome shotgun (WGS) entry which is preliminary data.</text>
</comment>
<dbReference type="AlphaFoldDB" id="A0A540K6R4"/>
<dbReference type="Proteomes" id="UP000315295">
    <property type="component" value="Unassembled WGS sequence"/>
</dbReference>
<accession>A0A540K6R4</accession>
<gene>
    <name evidence="1" type="ORF">C1H46_044552</name>
</gene>
<evidence type="ECO:0000313" key="2">
    <source>
        <dbReference type="Proteomes" id="UP000315295"/>
    </source>
</evidence>
<keyword evidence="2" id="KW-1185">Reference proteome</keyword>
<name>A0A540K6R4_MALBA</name>
<evidence type="ECO:0000313" key="1">
    <source>
        <dbReference type="EMBL" id="TQD69915.1"/>
    </source>
</evidence>
<sequence>MEELCAVSIATEDENLSEALTFFMYTLTMQFPAHSKGRTPWEPLYRPAGARRTSKPDAKSTTWSLRRPFSAVILFSTHASLPCMQCAVLLWIPAQFSTG</sequence>
<organism evidence="1 2">
    <name type="scientific">Malus baccata</name>
    <name type="common">Siberian crab apple</name>
    <name type="synonym">Pyrus baccata</name>
    <dbReference type="NCBI Taxonomy" id="106549"/>
    <lineage>
        <taxon>Eukaryota</taxon>
        <taxon>Viridiplantae</taxon>
        <taxon>Streptophyta</taxon>
        <taxon>Embryophyta</taxon>
        <taxon>Tracheophyta</taxon>
        <taxon>Spermatophyta</taxon>
        <taxon>Magnoliopsida</taxon>
        <taxon>eudicotyledons</taxon>
        <taxon>Gunneridae</taxon>
        <taxon>Pentapetalae</taxon>
        <taxon>rosids</taxon>
        <taxon>fabids</taxon>
        <taxon>Rosales</taxon>
        <taxon>Rosaceae</taxon>
        <taxon>Amygdaloideae</taxon>
        <taxon>Maleae</taxon>
        <taxon>Malus</taxon>
    </lineage>
</organism>
<dbReference type="EMBL" id="VIEB01002264">
    <property type="protein sequence ID" value="TQD69915.1"/>
    <property type="molecule type" value="Genomic_DNA"/>
</dbReference>